<feature type="compositionally biased region" description="Basic and acidic residues" evidence="2">
    <location>
        <begin position="601"/>
        <end position="623"/>
    </location>
</feature>
<reference evidence="3 4" key="1">
    <citation type="submission" date="2017-05" db="EMBL/GenBank/DDBJ databases">
        <title>PacBio assembly of a Plasmodium knowlesi genome sequence with Hi-C correction and manual annotation of the SICAvar gene family.</title>
        <authorList>
            <person name="Lapp S.A."/>
            <person name="Geraldo J.A."/>
            <person name="Chien J.-T."/>
            <person name="Ay F."/>
            <person name="Pakala S.B."/>
            <person name="Batugedara G."/>
            <person name="Humphrey J.C."/>
            <person name="Debarry J.D."/>
            <person name="Le Roch K.G."/>
            <person name="Galinski M.R."/>
            <person name="Kissinger J.C."/>
        </authorList>
    </citation>
    <scope>NUCLEOTIDE SEQUENCE [LARGE SCALE GENOMIC DNA]</scope>
    <source>
        <strain evidence="4">Malayan Strain Pk1 (A+)</strain>
    </source>
</reference>
<dbReference type="VEuPathDB" id="PlasmoDB:PKNH_0712400"/>
<name>A0A1Y3DRP8_PLAKN</name>
<comment type="caution">
    <text evidence="3">The sequence shown here is derived from an EMBL/GenBank/DDBJ whole genome shotgun (WGS) entry which is preliminary data.</text>
</comment>
<feature type="compositionally biased region" description="Low complexity" evidence="2">
    <location>
        <begin position="525"/>
        <end position="562"/>
    </location>
</feature>
<feature type="compositionally biased region" description="Polar residues" evidence="2">
    <location>
        <begin position="91"/>
        <end position="107"/>
    </location>
</feature>
<feature type="region of interest" description="Disordered" evidence="2">
    <location>
        <begin position="583"/>
        <end position="651"/>
    </location>
</feature>
<feature type="compositionally biased region" description="Basic residues" evidence="2">
    <location>
        <begin position="505"/>
        <end position="517"/>
    </location>
</feature>
<dbReference type="EMBL" id="NETL01000020">
    <property type="protein sequence ID" value="OTN67483.1"/>
    <property type="molecule type" value="Genomic_DNA"/>
</dbReference>
<dbReference type="OrthoDB" id="387454at2759"/>
<feature type="region of interest" description="Disordered" evidence="2">
    <location>
        <begin position="481"/>
        <end position="562"/>
    </location>
</feature>
<feature type="region of interest" description="Disordered" evidence="2">
    <location>
        <begin position="1"/>
        <end position="122"/>
    </location>
</feature>
<evidence type="ECO:0000256" key="2">
    <source>
        <dbReference type="SAM" id="MobiDB-lite"/>
    </source>
</evidence>
<evidence type="ECO:0000313" key="3">
    <source>
        <dbReference type="EMBL" id="OTN67483.1"/>
    </source>
</evidence>
<feature type="coiled-coil region" evidence="1">
    <location>
        <begin position="697"/>
        <end position="759"/>
    </location>
</feature>
<evidence type="ECO:0000256" key="1">
    <source>
        <dbReference type="SAM" id="Coils"/>
    </source>
</evidence>
<dbReference type="Proteomes" id="UP000195012">
    <property type="component" value="Unassembled WGS sequence"/>
</dbReference>
<dbReference type="OMA" id="THMNTNK"/>
<evidence type="ECO:0000313" key="4">
    <source>
        <dbReference type="Proteomes" id="UP000195012"/>
    </source>
</evidence>
<feature type="compositionally biased region" description="Basic and acidic residues" evidence="2">
    <location>
        <begin position="1458"/>
        <end position="1467"/>
    </location>
</feature>
<keyword evidence="1" id="KW-0175">Coiled coil</keyword>
<feature type="compositionally biased region" description="Basic residues" evidence="2">
    <location>
        <begin position="589"/>
        <end position="598"/>
    </location>
</feature>
<feature type="region of interest" description="Disordered" evidence="2">
    <location>
        <begin position="1628"/>
        <end position="1658"/>
    </location>
</feature>
<feature type="compositionally biased region" description="Acidic residues" evidence="2">
    <location>
        <begin position="23"/>
        <end position="34"/>
    </location>
</feature>
<feature type="compositionally biased region" description="Basic and acidic residues" evidence="2">
    <location>
        <begin position="1174"/>
        <end position="1187"/>
    </location>
</feature>
<proteinExistence type="predicted"/>
<feature type="compositionally biased region" description="Basic and acidic residues" evidence="2">
    <location>
        <begin position="634"/>
        <end position="650"/>
    </location>
</feature>
<sequence length="1658" mass="187884">MNNDDIDKSNVSPPDGEGGNEQNEGDEQNENELGEGEKCIPILDVPSPRSTHNQVGGSHEGDNFPETNDFPKGESPICALGEVVQEASGENAENTTRITNTNDTLNSEEAKEGAPHPAEKMESASINCSIISVATVHSEKNNTVENPLAEPPNCFNSISCISTTGNHNTDAHVELVEQTLECIPVIGEAMEYNIALEINAESVMEEETWLNPDNSCIRMDYSEEIPAVGNCTREVADVVGQTGNYMIDDIVNGITNNSVNQGEELFSLEYTVSTFQKELLEKKKETFEEVKKRGGLFVLGIQQSFMNKTENLLCTRCNTLLASLNGAHELFQVILKLQIEKQTSELYLAHFLEKLKKDVEGANKTAQQRWAQQIAQEVTKEVAHQMTETQLKINNLSKDRTTLIDTIKKWEEHFHQMKREQEIIHAKIKISIHTSFLNFTEYIFHLLLKVYSSLCQRSDRLAFLINRLRCIGVDWKASQGEKGKRQRRGKEPCAETHHSDGKIRTEKKKKRKKRIIGRSKNSNRSEVCSSSLGESSTSRSDSSNFSKSGNHHSCSTSSCGSNSSMCLSNELCLSDLTHMKTSRLTDRGGKKKGHRKVKQLLIRESESKEGKNRAHSVDNEGKVSRNRRKRKPRQRNDHHDNQNENDERKLYNRYRRYKNLYSEELQKNKTLHFLLNNKDEEIKQVRSALKEEMHSRLLLHEQEEKNKLKEINELKELLQKEETVKNKLITRNEEMEEQNKSLKKKLDMYEYTEKELKNKIFELNMALTKERRKNKRLVSQNGKMKNAIFRYNHGVNLLDGGKYRRNGKWCLNISPADSLDGEMESEGDSSVESGEGINVGSESYTERSEHLYEDEMYAMLAPVKKVPDHSTKKHRRKLLQRGKIKKAYGNTHNNRRRDSYGRNYEQNEYKDVKLNSCCFSDNSVDIRMPRSRRPHRGGGTKGKIAVLEMGNVKEGEHKKSEPNGQPNTQYRDRQCIPPSRDEPVHIGDKIRRDLENFDETKYKKIISDITKEEKVIEKIKEDDLYSIFMQDWEESHMDSQGGAKSEPLSLSGSFMHHLNRSVLCANREEGILSGGNYEQVERGLNDRKKRSNFTEDIYANAENNRQDGHTKGVYICQGENASGMVTQMEGNLMGHHGGYKNVELRYDPKCAGKMHAFPVEETQIANGEDLPPEDEPHERKGKNRIDTSKGMNGHVRKGLGGAIDESSKWDVQDGNITNHVGRSEANEQREPTNNLHGESINEEILKNYETYKKNKDKFIHLTLRKNVTHISNEHTPTGVGGEKKKNTSLKNVLNKDCSRRESKHFCPVYAEEEEAFEGDKNYAPFQNAQNGNALHNDRDIRESIMVHYTYGDGNHRGVTLQSNVHDRSNISGTSYDNTNAHFFQMSENGGDIRKGNILSKVGEQYDEGGSQKTNAEGERMTPVVMPHNPHTNEFNLHDVNNNMFSTSGTSYHPVGRGNSREKEKIPKCENINSPPNEGENGESNQGKGTAHSSYSLSMLMGGNRMDKIGCRLITSDAPNSGTTLYVPTHLTKPVMNTEKLCPTMLHEEHNRLCTTSAKSNERNESATWTGIPPIEAHSRSAANEIVNYIYQKGGHPWDNKKSADSFDPKNEAFNESLNEALGLSQTGGAVLKRDSCESTSQRKSVGDRGVLSRLLRKK</sequence>
<feature type="compositionally biased region" description="Basic and acidic residues" evidence="2">
    <location>
        <begin position="108"/>
        <end position="122"/>
    </location>
</feature>
<feature type="region of interest" description="Disordered" evidence="2">
    <location>
        <begin position="820"/>
        <end position="842"/>
    </location>
</feature>
<dbReference type="VEuPathDB" id="PlasmoDB:PKNOH_S06413900"/>
<organism evidence="3 4">
    <name type="scientific">Plasmodium knowlesi</name>
    <dbReference type="NCBI Taxonomy" id="5850"/>
    <lineage>
        <taxon>Eukaryota</taxon>
        <taxon>Sar</taxon>
        <taxon>Alveolata</taxon>
        <taxon>Apicomplexa</taxon>
        <taxon>Aconoidasida</taxon>
        <taxon>Haemosporida</taxon>
        <taxon>Plasmodiidae</taxon>
        <taxon>Plasmodium</taxon>
        <taxon>Plasmodium (Plasmodium)</taxon>
    </lineage>
</organism>
<feature type="compositionally biased region" description="Polar residues" evidence="2">
    <location>
        <begin position="1470"/>
        <end position="1492"/>
    </location>
</feature>
<feature type="compositionally biased region" description="Basic and acidic residues" evidence="2">
    <location>
        <begin position="970"/>
        <end position="984"/>
    </location>
</feature>
<gene>
    <name evidence="3" type="ORF">PKNOH_S06413900</name>
</gene>
<feature type="compositionally biased region" description="Basic and acidic residues" evidence="2">
    <location>
        <begin position="481"/>
        <end position="504"/>
    </location>
</feature>
<dbReference type="eggNOG" id="ENOG502QX7G">
    <property type="taxonomic scope" value="Eukaryota"/>
</dbReference>
<accession>A0A1Y3DRP8</accession>
<feature type="region of interest" description="Disordered" evidence="2">
    <location>
        <begin position="1440"/>
        <end position="1492"/>
    </location>
</feature>
<feature type="region of interest" description="Disordered" evidence="2">
    <location>
        <begin position="953"/>
        <end position="984"/>
    </location>
</feature>
<feature type="compositionally biased region" description="Acidic residues" evidence="2">
    <location>
        <begin position="820"/>
        <end position="829"/>
    </location>
</feature>
<feature type="compositionally biased region" description="Polar residues" evidence="2">
    <location>
        <begin position="1440"/>
        <end position="1450"/>
    </location>
</feature>
<feature type="compositionally biased region" description="Basic residues" evidence="2">
    <location>
        <begin position="624"/>
        <end position="633"/>
    </location>
</feature>
<protein>
    <submittedName>
        <fullName evidence="3">Uncharacterized protein</fullName>
    </submittedName>
</protein>
<feature type="region of interest" description="Disordered" evidence="2">
    <location>
        <begin position="1166"/>
        <end position="1194"/>
    </location>
</feature>